<dbReference type="AlphaFoldDB" id="A0A2P7V0F9"/>
<accession>A0A2P7V0F9</accession>
<dbReference type="Proteomes" id="UP000240419">
    <property type="component" value="Unassembled WGS sequence"/>
</dbReference>
<dbReference type="GO" id="GO:0016491">
    <property type="term" value="F:oxidoreductase activity"/>
    <property type="evidence" value="ECO:0007669"/>
    <property type="project" value="UniProtKB-KW"/>
</dbReference>
<dbReference type="PANTHER" id="PTHR42840:SF3">
    <property type="entry name" value="BINDING ROSSMANN FOLD OXIDOREDUCTASE, PUTATIVE (AFU_ORTHOLOGUE AFUA_2G10240)-RELATED"/>
    <property type="match status" value="1"/>
</dbReference>
<comment type="similarity">
    <text evidence="1">Belongs to the Gfo/Idh/MocA family.</text>
</comment>
<keyword evidence="5" id="KW-1185">Reference proteome</keyword>
<evidence type="ECO:0000259" key="3">
    <source>
        <dbReference type="Pfam" id="PF22725"/>
    </source>
</evidence>
<evidence type="ECO:0000256" key="1">
    <source>
        <dbReference type="ARBA" id="ARBA00010928"/>
    </source>
</evidence>
<dbReference type="InterPro" id="IPR036291">
    <property type="entry name" value="NAD(P)-bd_dom_sf"/>
</dbReference>
<dbReference type="InterPro" id="IPR055170">
    <property type="entry name" value="GFO_IDH_MocA-like_dom"/>
</dbReference>
<evidence type="ECO:0000313" key="5">
    <source>
        <dbReference type="Proteomes" id="UP000240419"/>
    </source>
</evidence>
<proteinExistence type="inferred from homology"/>
<reference evidence="4 5" key="1">
    <citation type="submission" date="2018-03" db="EMBL/GenBank/DDBJ databases">
        <title>Brevisbacillus phylogenomics.</title>
        <authorList>
            <person name="Dunlap C."/>
        </authorList>
    </citation>
    <scope>NUCLEOTIDE SEQUENCE [LARGE SCALE GENOMIC DNA]</scope>
    <source>
        <strain evidence="4 5">NRRL NRS-1210</strain>
    </source>
</reference>
<evidence type="ECO:0000313" key="4">
    <source>
        <dbReference type="EMBL" id="PSJ92688.1"/>
    </source>
</evidence>
<dbReference type="SUPFAM" id="SSF51735">
    <property type="entry name" value="NAD(P)-binding Rossmann-fold domains"/>
    <property type="match status" value="1"/>
</dbReference>
<protein>
    <submittedName>
        <fullName evidence="4">Gfo/Idh/MocA family oxidoreductase</fullName>
    </submittedName>
</protein>
<dbReference type="PANTHER" id="PTHR42840">
    <property type="entry name" value="NAD(P)-BINDING ROSSMANN-FOLD SUPERFAMILY PROTEIN-RELATED"/>
    <property type="match status" value="1"/>
</dbReference>
<dbReference type="Pfam" id="PF22725">
    <property type="entry name" value="GFO_IDH_MocA_C3"/>
    <property type="match status" value="1"/>
</dbReference>
<organism evidence="4 5">
    <name type="scientific">Brevibacillus fortis</name>
    <dbReference type="NCBI Taxonomy" id="2126352"/>
    <lineage>
        <taxon>Bacteria</taxon>
        <taxon>Bacillati</taxon>
        <taxon>Bacillota</taxon>
        <taxon>Bacilli</taxon>
        <taxon>Bacillales</taxon>
        <taxon>Paenibacillaceae</taxon>
        <taxon>Brevibacillus</taxon>
    </lineage>
</organism>
<dbReference type="EMBL" id="PXZM01000032">
    <property type="protein sequence ID" value="PSJ92688.1"/>
    <property type="molecule type" value="Genomic_DNA"/>
</dbReference>
<gene>
    <name evidence="4" type="ORF">C7R93_19555</name>
</gene>
<feature type="domain" description="GFO/IDH/MocA-like oxidoreductase" evidence="3">
    <location>
        <begin position="108"/>
        <end position="219"/>
    </location>
</feature>
<name>A0A2P7V0F9_9BACL</name>
<dbReference type="SUPFAM" id="SSF55347">
    <property type="entry name" value="Glyceraldehyde-3-phosphate dehydrogenase-like, C-terminal domain"/>
    <property type="match status" value="1"/>
</dbReference>
<sequence>MVKVVVAGEVGTSVKESQAWFRIKEAEIVGVADSLSSLGEILQGTEVDIVDIGSVSESADQWVTLAAQAGKHILCADGSALGREGIRLCDQYGVVLQYANTLRFAPEYEQAHEQIKNGTIGKAGVIRLRRGAPASAENAGKCLFQELGMREFDWLRWTFGEVERVMAREVKHMNESGQIVYYALVMLRMAGGAIAHVELSLADGTEHASFELTGDQGMITHDSRESIPIRWSGGERSLSVTFRGLDLMQRQREHFVRCVQKQEVARLHARDLLAALDIVAAARESVKRGQPVKLIHGGDEG</sequence>
<evidence type="ECO:0000256" key="2">
    <source>
        <dbReference type="ARBA" id="ARBA00023002"/>
    </source>
</evidence>
<dbReference type="Gene3D" id="3.40.50.720">
    <property type="entry name" value="NAD(P)-binding Rossmann-like Domain"/>
    <property type="match status" value="1"/>
</dbReference>
<dbReference type="OrthoDB" id="9815825at2"/>
<dbReference type="Gene3D" id="3.30.360.10">
    <property type="entry name" value="Dihydrodipicolinate Reductase, domain 2"/>
    <property type="match status" value="1"/>
</dbReference>
<dbReference type="RefSeq" id="WP_106840383.1">
    <property type="nucleotide sequence ID" value="NZ_JBCNIW010000046.1"/>
</dbReference>
<keyword evidence="2" id="KW-0560">Oxidoreductase</keyword>
<comment type="caution">
    <text evidence="4">The sequence shown here is derived from an EMBL/GenBank/DDBJ whole genome shotgun (WGS) entry which is preliminary data.</text>
</comment>